<organism evidence="1 2">
    <name type="scientific">Candidatus Yanofskybacteria bacterium GW2011_GWC2_41_9</name>
    <dbReference type="NCBI Taxonomy" id="1619029"/>
    <lineage>
        <taxon>Bacteria</taxon>
        <taxon>Candidatus Yanofskyibacteriota</taxon>
    </lineage>
</organism>
<evidence type="ECO:0000313" key="1">
    <source>
        <dbReference type="EMBL" id="KKS25170.1"/>
    </source>
</evidence>
<feature type="non-terminal residue" evidence="1">
    <location>
        <position position="230"/>
    </location>
</feature>
<dbReference type="Proteomes" id="UP000033859">
    <property type="component" value="Unassembled WGS sequence"/>
</dbReference>
<protein>
    <submittedName>
        <fullName evidence="1">Uncharacterized protein</fullName>
    </submittedName>
</protein>
<accession>A0A0G0XJT0</accession>
<comment type="caution">
    <text evidence="1">The sequence shown here is derived from an EMBL/GenBank/DDBJ whole genome shotgun (WGS) entry which is preliminary data.</text>
</comment>
<reference evidence="1 2" key="1">
    <citation type="journal article" date="2015" name="Nature">
        <title>rRNA introns, odd ribosomes, and small enigmatic genomes across a large radiation of phyla.</title>
        <authorList>
            <person name="Brown C.T."/>
            <person name="Hug L.A."/>
            <person name="Thomas B.C."/>
            <person name="Sharon I."/>
            <person name="Castelle C.J."/>
            <person name="Singh A."/>
            <person name="Wilkins M.J."/>
            <person name="Williams K.H."/>
            <person name="Banfield J.F."/>
        </authorList>
    </citation>
    <scope>NUCLEOTIDE SEQUENCE [LARGE SCALE GENOMIC DNA]</scope>
</reference>
<dbReference type="AlphaFoldDB" id="A0A0G0XJT0"/>
<gene>
    <name evidence="1" type="ORF">UU84_C0046G0007</name>
</gene>
<proteinExistence type="predicted"/>
<evidence type="ECO:0000313" key="2">
    <source>
        <dbReference type="Proteomes" id="UP000033859"/>
    </source>
</evidence>
<sequence length="230" mass="25728">MKKKVTFWIVMILVNVSLGVVSVRTYRNMDARITGVEAELTLTSEKTAAELLNILGVDGKYDFNNNLMIMRVWDLNEFLNYKVYVRTTVVLEVPDKLRELSSESAQSITKVSEAPAMIIGRYVLMASHVSDAEIFSRQTIGIMTPEGALGITLSLKVLKYNIVLLAPDGSKRSLIELYRNKEKDFALFEIPALPAGRQENVNPDGTVRAGILNFPFEIGESDELKIGHFI</sequence>
<dbReference type="EMBL" id="LCCE01000046">
    <property type="protein sequence ID" value="KKS25170.1"/>
    <property type="molecule type" value="Genomic_DNA"/>
</dbReference>
<name>A0A0G0XJT0_9BACT</name>